<accession>A0A423CUL1</accession>
<dbReference type="InterPro" id="IPR007197">
    <property type="entry name" value="rSAM"/>
</dbReference>
<evidence type="ECO:0000256" key="11">
    <source>
        <dbReference type="ARBA" id="ARBA00023014"/>
    </source>
</evidence>
<feature type="binding site" evidence="15">
    <location>
        <position position="149"/>
    </location>
    <ligand>
        <name>S-adenosyl-L-methionine</name>
        <dbReference type="ChEBI" id="CHEBI:59789"/>
        <label>1</label>
    </ligand>
</feature>
<evidence type="ECO:0000256" key="3">
    <source>
        <dbReference type="ARBA" id="ARBA00005493"/>
    </source>
</evidence>
<comment type="cofactor">
    <cofactor evidence="14 16">
        <name>[4Fe-4S] cluster</name>
        <dbReference type="ChEBI" id="CHEBI:49883"/>
    </cofactor>
    <text evidence="14 16">Binds 1 [4Fe-4S] cluster. The cluster is coordinated with 3 cysteines and an exchangeable S-adenosyl-L-methionine.</text>
</comment>
<dbReference type="SMART" id="SM00729">
    <property type="entry name" value="Elp3"/>
    <property type="match status" value="1"/>
</dbReference>
<dbReference type="Gene3D" id="3.30.750.200">
    <property type="match status" value="1"/>
</dbReference>
<feature type="binding site" evidence="16">
    <location>
        <position position="63"/>
    </location>
    <ligand>
        <name>[4Fe-4S] cluster</name>
        <dbReference type="ChEBI" id="CHEBI:49883"/>
        <note>4Fe-4S-S-AdoMet</note>
    </ligand>
</feature>
<evidence type="ECO:0000256" key="5">
    <source>
        <dbReference type="ARBA" id="ARBA00022485"/>
    </source>
</evidence>
<protein>
    <recommendedName>
        <fullName evidence="14">Coproporphyrinogen-III oxidase</fullName>
        <ecNumber evidence="14">1.3.98.3</ecNumber>
    </recommendedName>
</protein>
<evidence type="ECO:0000256" key="9">
    <source>
        <dbReference type="ARBA" id="ARBA00023002"/>
    </source>
</evidence>
<evidence type="ECO:0000256" key="1">
    <source>
        <dbReference type="ARBA" id="ARBA00004496"/>
    </source>
</evidence>
<dbReference type="Gene3D" id="1.10.10.920">
    <property type="match status" value="1"/>
</dbReference>
<keyword evidence="12 14" id="KW-0627">Porphyrin biosynthesis</keyword>
<feature type="binding site" evidence="15">
    <location>
        <position position="188"/>
    </location>
    <ligand>
        <name>S-adenosyl-L-methionine</name>
        <dbReference type="ChEBI" id="CHEBI:59789"/>
        <label>2</label>
    </ligand>
</feature>
<dbReference type="PANTHER" id="PTHR13932:SF6">
    <property type="entry name" value="OXYGEN-INDEPENDENT COPROPORPHYRINOGEN III OXIDASE"/>
    <property type="match status" value="1"/>
</dbReference>
<sequence>MLDVLRWDSDLIRRYDLAGPRYTSYPTAVQLHSEVGSFDLLHALRDSRRAVRPLSIYVHVPFCANICYYCACNKVITKDRGRAAPYLQRLEQEIQLIACHLDPKQTVEQLHFGGGTPTFLSHVELRQLMAHLRQHFNLLDDDSGDYGIEIDPREADWSTMGLLRELGFNRVSLGVQDLDPVVQRAINRLQSLEQTRAIIEAARTLQFRSINLDLIYGLPKQTPEGFARTVEEVIKLQPDRLSVFNYAHLPERFMPQRRIDSNELPAPAAKLEMLHNTIEQLTAAGYVYIGMDHFALPDDELAIAQEESTLQRNFQGYTTHGHCDLIGLGVSAISQIGDLYCQNSSDLNTYQDTLSTAQLATSRGLICSEDDRLRRAVIQQLICHFELDFATIERDFTIDFRGYFNDQWPALQAMHKDGLIELGNDSIKVLPAGRLLVRSVCMVFDAYLDLHNRQRFSRVI</sequence>
<dbReference type="UniPathway" id="UPA00251">
    <property type="reaction ID" value="UER00323"/>
</dbReference>
<dbReference type="GO" id="GO:0051539">
    <property type="term" value="F:4 iron, 4 sulfur cluster binding"/>
    <property type="evidence" value="ECO:0007669"/>
    <property type="project" value="UniProtKB-KW"/>
</dbReference>
<keyword evidence="10 14" id="KW-0408">Iron</keyword>
<feature type="binding site" evidence="16">
    <location>
        <position position="67"/>
    </location>
    <ligand>
        <name>[4Fe-4S] cluster</name>
        <dbReference type="ChEBI" id="CHEBI:49883"/>
        <note>4Fe-4S-S-AdoMet</note>
    </ligand>
</feature>
<feature type="binding site" evidence="15">
    <location>
        <begin position="69"/>
        <end position="71"/>
    </location>
    <ligand>
        <name>S-adenosyl-L-methionine</name>
        <dbReference type="ChEBI" id="CHEBI:59789"/>
        <label>2</label>
    </ligand>
</feature>
<evidence type="ECO:0000256" key="13">
    <source>
        <dbReference type="ARBA" id="ARBA00048321"/>
    </source>
</evidence>
<dbReference type="SFLD" id="SFLDS00029">
    <property type="entry name" value="Radical_SAM"/>
    <property type="match status" value="1"/>
</dbReference>
<comment type="pathway">
    <text evidence="2 14">Porphyrin-containing compound metabolism; protoporphyrin-IX biosynthesis; protoporphyrinogen-IX from coproporphyrinogen-III (AdoMet route): step 1/1.</text>
</comment>
<feature type="binding site" evidence="15">
    <location>
        <position position="57"/>
    </location>
    <ligand>
        <name>S-adenosyl-L-methionine</name>
        <dbReference type="ChEBI" id="CHEBI:59789"/>
        <label>1</label>
    </ligand>
</feature>
<evidence type="ECO:0000256" key="12">
    <source>
        <dbReference type="ARBA" id="ARBA00023244"/>
    </source>
</evidence>
<dbReference type="SFLD" id="SFLDF00277">
    <property type="entry name" value="oxygen-independent_coproporphy"/>
    <property type="match status" value="1"/>
</dbReference>
<dbReference type="EC" id="1.3.98.3" evidence="14"/>
<feature type="domain" description="Radical SAM core" evidence="17">
    <location>
        <begin position="48"/>
        <end position="284"/>
    </location>
</feature>
<dbReference type="InterPro" id="IPR034505">
    <property type="entry name" value="Coproporphyrinogen-III_oxidase"/>
</dbReference>
<dbReference type="EMBL" id="MOAM01000046">
    <property type="protein sequence ID" value="ROL62950.1"/>
    <property type="molecule type" value="Genomic_DNA"/>
</dbReference>
<evidence type="ECO:0000313" key="18">
    <source>
        <dbReference type="EMBL" id="ROL62950.1"/>
    </source>
</evidence>
<gene>
    <name evidence="18" type="ORF">BHU25_25150</name>
</gene>
<dbReference type="GO" id="GO:0005737">
    <property type="term" value="C:cytoplasm"/>
    <property type="evidence" value="ECO:0007669"/>
    <property type="project" value="UniProtKB-SubCell"/>
</dbReference>
<dbReference type="GO" id="GO:0006782">
    <property type="term" value="P:protoporphyrinogen IX biosynthetic process"/>
    <property type="evidence" value="ECO:0007669"/>
    <property type="project" value="UniProtKB-UniPathway"/>
</dbReference>
<evidence type="ECO:0000256" key="7">
    <source>
        <dbReference type="ARBA" id="ARBA00022691"/>
    </source>
</evidence>
<reference evidence="18 19" key="1">
    <citation type="submission" date="2016-10" db="EMBL/GenBank/DDBJ databases">
        <title>Comparative genome analysis of multiple Pseudomonas spp. focuses on biocontrol and plant growth promoting traits.</title>
        <authorList>
            <person name="Tao X.-Y."/>
            <person name="Taylor C.G."/>
        </authorList>
    </citation>
    <scope>NUCLEOTIDE SEQUENCE [LARGE SCALE GENOMIC DNA]</scope>
    <source>
        <strain evidence="18 19">15D11</strain>
    </source>
</reference>
<evidence type="ECO:0000256" key="2">
    <source>
        <dbReference type="ARBA" id="ARBA00004785"/>
    </source>
</evidence>
<dbReference type="CDD" id="cd01335">
    <property type="entry name" value="Radical_SAM"/>
    <property type="match status" value="1"/>
</dbReference>
<dbReference type="InterPro" id="IPR010723">
    <property type="entry name" value="HemN_C"/>
</dbReference>
<dbReference type="SUPFAM" id="SSF102114">
    <property type="entry name" value="Radical SAM enzymes"/>
    <property type="match status" value="1"/>
</dbReference>
<feature type="binding site" evidence="15">
    <location>
        <position position="114"/>
    </location>
    <ligand>
        <name>S-adenosyl-L-methionine</name>
        <dbReference type="ChEBI" id="CHEBI:59789"/>
        <label>1</label>
    </ligand>
</feature>
<feature type="binding site" evidence="15">
    <location>
        <position position="213"/>
    </location>
    <ligand>
        <name>S-adenosyl-L-methionine</name>
        <dbReference type="ChEBI" id="CHEBI:59789"/>
        <label>2</label>
    </ligand>
</feature>
<keyword evidence="11 14" id="KW-0411">Iron-sulfur</keyword>
<dbReference type="InterPro" id="IPR006638">
    <property type="entry name" value="Elp3/MiaA/NifB-like_rSAM"/>
</dbReference>
<evidence type="ECO:0000256" key="14">
    <source>
        <dbReference type="PIRNR" id="PIRNR000167"/>
    </source>
</evidence>
<dbReference type="Pfam" id="PF04055">
    <property type="entry name" value="Radical_SAM"/>
    <property type="match status" value="1"/>
</dbReference>
<feature type="binding site" evidence="15">
    <location>
        <position position="333"/>
    </location>
    <ligand>
        <name>S-adenosyl-L-methionine</name>
        <dbReference type="ChEBI" id="CHEBI:59789"/>
        <label>1</label>
    </ligand>
</feature>
<dbReference type="NCBIfam" id="TIGR00538">
    <property type="entry name" value="hemN"/>
    <property type="match status" value="1"/>
</dbReference>
<keyword evidence="19" id="KW-1185">Reference proteome</keyword>
<dbReference type="STRING" id="1292031.GCA_000425805_02733"/>
<dbReference type="SFLD" id="SFLDG01065">
    <property type="entry name" value="anaerobic_coproporphyrinogen-I"/>
    <property type="match status" value="1"/>
</dbReference>
<dbReference type="PIRSF" id="PIRSF000167">
    <property type="entry name" value="HemN"/>
    <property type="match status" value="1"/>
</dbReference>
<comment type="catalytic activity">
    <reaction evidence="13 14">
        <text>coproporphyrinogen III + 2 S-adenosyl-L-methionine = protoporphyrinogen IX + 2 5'-deoxyadenosine + 2 L-methionine + 2 CO2</text>
        <dbReference type="Rhea" id="RHEA:15425"/>
        <dbReference type="ChEBI" id="CHEBI:16526"/>
        <dbReference type="ChEBI" id="CHEBI:17319"/>
        <dbReference type="ChEBI" id="CHEBI:57307"/>
        <dbReference type="ChEBI" id="CHEBI:57309"/>
        <dbReference type="ChEBI" id="CHEBI:57844"/>
        <dbReference type="ChEBI" id="CHEBI:59789"/>
        <dbReference type="EC" id="1.3.98.3"/>
    </reaction>
</comment>
<evidence type="ECO:0000313" key="19">
    <source>
        <dbReference type="Proteomes" id="UP000285286"/>
    </source>
</evidence>
<keyword evidence="5 14" id="KW-0004">4Fe-4S</keyword>
<comment type="similarity">
    <text evidence="3 14">Belongs to the anaerobic coproporphyrinogen-III oxidase family.</text>
</comment>
<dbReference type="RefSeq" id="WP_093385431.1">
    <property type="nucleotide sequence ID" value="NZ_CP158809.1"/>
</dbReference>
<dbReference type="SFLD" id="SFLDG01082">
    <property type="entry name" value="B12-binding_domain_containing"/>
    <property type="match status" value="1"/>
</dbReference>
<feature type="binding site" evidence="15">
    <location>
        <position position="247"/>
    </location>
    <ligand>
        <name>S-adenosyl-L-methionine</name>
        <dbReference type="ChEBI" id="CHEBI:59789"/>
        <label>2</label>
    </ligand>
</feature>
<dbReference type="PANTHER" id="PTHR13932">
    <property type="entry name" value="COPROPORPHYRINIGEN III OXIDASE"/>
    <property type="match status" value="1"/>
</dbReference>
<keyword evidence="9 14" id="KW-0560">Oxidoreductase</keyword>
<evidence type="ECO:0000256" key="10">
    <source>
        <dbReference type="ARBA" id="ARBA00023004"/>
    </source>
</evidence>
<evidence type="ECO:0000256" key="15">
    <source>
        <dbReference type="PIRSR" id="PIRSR000167-1"/>
    </source>
</evidence>
<proteinExistence type="inferred from homology"/>
<comment type="subcellular location">
    <subcellularLocation>
        <location evidence="1 14">Cytoplasm</location>
    </subcellularLocation>
</comment>
<dbReference type="GO" id="GO:0004109">
    <property type="term" value="F:coproporphyrinogen oxidase activity"/>
    <property type="evidence" value="ECO:0007669"/>
    <property type="project" value="InterPro"/>
</dbReference>
<keyword evidence="7 14" id="KW-0949">S-adenosyl-L-methionine</keyword>
<evidence type="ECO:0000256" key="8">
    <source>
        <dbReference type="ARBA" id="ARBA00022723"/>
    </source>
</evidence>
<feature type="binding site" evidence="15">
    <location>
        <begin position="115"/>
        <end position="116"/>
    </location>
    <ligand>
        <name>S-adenosyl-L-methionine</name>
        <dbReference type="ChEBI" id="CHEBI:59789"/>
        <label>2</label>
    </ligand>
</feature>
<comment type="subunit">
    <text evidence="4">Monomer.</text>
</comment>
<dbReference type="FunFam" id="1.10.10.920:FF:000002">
    <property type="entry name" value="Coproporphyrinogen-III oxidase"/>
    <property type="match status" value="1"/>
</dbReference>
<dbReference type="InterPro" id="IPR058240">
    <property type="entry name" value="rSAM_sf"/>
</dbReference>
<comment type="caution">
    <text evidence="18">The sequence shown here is derived from an EMBL/GenBank/DDBJ whole genome shotgun (WGS) entry which is preliminary data.</text>
</comment>
<feature type="binding site" evidence="16">
    <location>
        <position position="70"/>
    </location>
    <ligand>
        <name>[4Fe-4S] cluster</name>
        <dbReference type="ChEBI" id="CHEBI:49883"/>
        <note>4Fe-4S-S-AdoMet</note>
    </ligand>
</feature>
<dbReference type="Pfam" id="PF06969">
    <property type="entry name" value="HemN_C"/>
    <property type="match status" value="1"/>
</dbReference>
<dbReference type="Proteomes" id="UP000285286">
    <property type="component" value="Unassembled WGS sequence"/>
</dbReference>
<organism evidence="18 19">
    <name type="scientific">Pseudomonas vranovensis</name>
    <dbReference type="NCBI Taxonomy" id="321661"/>
    <lineage>
        <taxon>Bacteria</taxon>
        <taxon>Pseudomonadati</taxon>
        <taxon>Pseudomonadota</taxon>
        <taxon>Gammaproteobacteria</taxon>
        <taxon>Pseudomonadales</taxon>
        <taxon>Pseudomonadaceae</taxon>
        <taxon>Pseudomonas</taxon>
    </lineage>
</organism>
<evidence type="ECO:0000256" key="16">
    <source>
        <dbReference type="PIRSR" id="PIRSR000167-2"/>
    </source>
</evidence>
<dbReference type="GO" id="GO:0046872">
    <property type="term" value="F:metal ion binding"/>
    <property type="evidence" value="ECO:0007669"/>
    <property type="project" value="UniProtKB-KW"/>
</dbReference>
<dbReference type="InterPro" id="IPR004558">
    <property type="entry name" value="Coprogen_oxidase_HemN"/>
</dbReference>
<evidence type="ECO:0000256" key="6">
    <source>
        <dbReference type="ARBA" id="ARBA00022490"/>
    </source>
</evidence>
<keyword evidence="8 14" id="KW-0479">Metal-binding</keyword>
<feature type="binding site" evidence="15">
    <location>
        <position position="176"/>
    </location>
    <ligand>
        <name>S-adenosyl-L-methionine</name>
        <dbReference type="ChEBI" id="CHEBI:59789"/>
        <label>2</label>
    </ligand>
</feature>
<dbReference type="FunFam" id="3.80.30.20:FF:000012">
    <property type="entry name" value="Coproporphyrinogen-III oxidase"/>
    <property type="match status" value="1"/>
</dbReference>
<evidence type="ECO:0000259" key="17">
    <source>
        <dbReference type="PROSITE" id="PS51918"/>
    </source>
</evidence>
<dbReference type="GO" id="GO:0051989">
    <property type="term" value="F:coproporphyrinogen dehydrogenase activity"/>
    <property type="evidence" value="ECO:0007669"/>
    <property type="project" value="UniProtKB-EC"/>
</dbReference>
<name>A0A423CUL1_9PSED</name>
<dbReference type="PROSITE" id="PS51918">
    <property type="entry name" value="RADICAL_SAM"/>
    <property type="match status" value="1"/>
</dbReference>
<keyword evidence="6 14" id="KW-0963">Cytoplasm</keyword>
<evidence type="ECO:0000256" key="4">
    <source>
        <dbReference type="ARBA" id="ARBA00011245"/>
    </source>
</evidence>
<dbReference type="AlphaFoldDB" id="A0A423CUL1"/>